<dbReference type="Proteomes" id="UP000001610">
    <property type="component" value="Unassembled WGS sequence"/>
</dbReference>
<dbReference type="PANTHER" id="PTHR24198:SF165">
    <property type="entry name" value="ANKYRIN REPEAT-CONTAINING PROTEIN-RELATED"/>
    <property type="match status" value="1"/>
</dbReference>
<feature type="repeat" description="ANK" evidence="3">
    <location>
        <begin position="64"/>
        <end position="96"/>
    </location>
</feature>
<dbReference type="GO" id="GO:0046873">
    <property type="term" value="F:metal ion transmembrane transporter activity"/>
    <property type="evidence" value="ECO:0007669"/>
    <property type="project" value="InterPro"/>
</dbReference>
<dbReference type="RefSeq" id="XP_006667294.1">
    <property type="nucleotide sequence ID" value="XM_006667231.1"/>
</dbReference>
<dbReference type="GeneID" id="18164106"/>
<feature type="compositionally biased region" description="Basic and acidic residues" evidence="4">
    <location>
        <begin position="721"/>
        <end position="734"/>
    </location>
</feature>
<dbReference type="PANTHER" id="PTHR24198">
    <property type="entry name" value="ANKYRIN REPEAT AND PROTEIN KINASE DOMAIN-CONTAINING PROTEIN"/>
    <property type="match status" value="1"/>
</dbReference>
<keyword evidence="7" id="KW-1185">Reference proteome</keyword>
<feature type="transmembrane region" description="Helical" evidence="5">
    <location>
        <begin position="904"/>
        <end position="927"/>
    </location>
</feature>
<feature type="compositionally biased region" description="Polar residues" evidence="4">
    <location>
        <begin position="425"/>
        <end position="439"/>
    </location>
</feature>
<evidence type="ECO:0000313" key="6">
    <source>
        <dbReference type="EMBL" id="EGX93808.1"/>
    </source>
</evidence>
<dbReference type="InterPro" id="IPR002523">
    <property type="entry name" value="MgTranspt_CorA/ZnTranspt_ZntB"/>
</dbReference>
<dbReference type="EMBL" id="JH126400">
    <property type="protein sequence ID" value="EGX93808.1"/>
    <property type="molecule type" value="Genomic_DNA"/>
</dbReference>
<dbReference type="InParanoid" id="G3JCJ6"/>
<organism evidence="6 7">
    <name type="scientific">Cordyceps militaris (strain CM01)</name>
    <name type="common">Caterpillar fungus</name>
    <dbReference type="NCBI Taxonomy" id="983644"/>
    <lineage>
        <taxon>Eukaryota</taxon>
        <taxon>Fungi</taxon>
        <taxon>Dikarya</taxon>
        <taxon>Ascomycota</taxon>
        <taxon>Pezizomycotina</taxon>
        <taxon>Sordariomycetes</taxon>
        <taxon>Hypocreomycetidae</taxon>
        <taxon>Hypocreales</taxon>
        <taxon>Cordycipitaceae</taxon>
        <taxon>Cordyceps</taxon>
    </lineage>
</organism>
<evidence type="ECO:0000256" key="4">
    <source>
        <dbReference type="SAM" id="MobiDB-lite"/>
    </source>
</evidence>
<dbReference type="eggNOG" id="KOG4177">
    <property type="taxonomic scope" value="Eukaryota"/>
</dbReference>
<dbReference type="SUPFAM" id="SSF48403">
    <property type="entry name" value="Ankyrin repeat"/>
    <property type="match status" value="1"/>
</dbReference>
<evidence type="ECO:0000256" key="5">
    <source>
        <dbReference type="SAM" id="Phobius"/>
    </source>
</evidence>
<feature type="region of interest" description="Disordered" evidence="4">
    <location>
        <begin position="417"/>
        <end position="439"/>
    </location>
</feature>
<accession>G3JCJ6</accession>
<reference evidence="6 7" key="1">
    <citation type="journal article" date="2011" name="Genome Biol.">
        <title>Genome sequence of the insect pathogenic fungus Cordyceps militaris, a valued traditional Chinese medicine.</title>
        <authorList>
            <person name="Zheng P."/>
            <person name="Xia Y."/>
            <person name="Xiao G."/>
            <person name="Xiong C."/>
            <person name="Hu X."/>
            <person name="Zhang S."/>
            <person name="Zheng H."/>
            <person name="Huang Y."/>
            <person name="Zhou Y."/>
            <person name="Wang S."/>
            <person name="Zhao G.P."/>
            <person name="Liu X."/>
            <person name="St Leger R.J."/>
            <person name="Wang C."/>
        </authorList>
    </citation>
    <scope>NUCLEOTIDE SEQUENCE [LARGE SCALE GENOMIC DNA]</scope>
    <source>
        <strain evidence="6 7">CM01</strain>
    </source>
</reference>
<sequence>MGEVSVGVLLRAGADCTVRNRDLSTPITQAIKQKKYDNLSKLLSSDCAQKNMEYAMTYTKEGDFNSTALHLACECNFRDAAKLLLEHGADPNIRDKLGRTALHEASRLGRDKIVGALVNNRRPRMDLNALDEERGWSAFHYACCEGSDDDWPPKLDKHALRPEDKTEVIHCGSYYAVISHLVDADWFIPAGNGDYFMHLAAQKGNVNRLRFLLEELKDDKEAIPLYLKGAGGHLPLERALEYEHAAVVGLLTDKMFSIELDESFDRENLLMWLTKTPETRDVLSKVLSKELVAQGRRGFGPDLDALGWAAYSGSASLVWRLLQCSTPGQALECSIREAITAAHTAMRELETEDYYGKCPPEVNGTEETGAGDVSGEQEIRIENKRAIEVLSPTTATEKTREKLRDILCILHNPPATSRPAVRDSALNQGPQFDADSQPSRSVSVKDALYKEGPFSIMETEIKEIKKLHEQFGVIPGEQTGDGLSEGSAAPEIASEGLARSLKMLWIHLPANNMKWHEDACLKVNSELKLKNDEGNLQYLCTSWDEVIGNGLRTNLMKPLCTTRFDAGHPNCAAIYVQLQKIESVTLTLDEYFYHSCRWISMKRIMEARNCDQILTKSLEGGKMKPEKPAILVHVDQLWIWIPNKDVIITSATHRQDGECDPVFAAAFDALQKAIRTNGKMPSDAFEMAHFIMDACSNLFSRRFSMSSTRAQRSWSLSAGDGDDRRGDRQSRSDRVSGFGRRGLKREYTGPLEKQAPDLLSRVCIKEAFTAAIAEAVAMEIELYERFIEQQRGASQHSAARGGHNPLLPDDRTLAARLFREIKDIRDELKILRIVAESQRSVQREFRDLVGLELQKIGDKDVVDELHDLDKAVEQIETSVSITLNLQQNATSIAQTDVAVYHGQIILVFTVATIIFLPMSFFASLFALQVDSFLNTPRWAFGVLYSFAVKPQEVIRHKKRTFFSHSHKHLGTAQLRGTGRRRWRLACTIPLLLAAACQAGGLRSRLAAVKPHADVPAANGSGFSQCSSLAVGACCAAVARGSLAAARWRPALDFTAAEYIWLARRDAHYTGLPGNWIGADEAWKWQVPVIGV</sequence>
<evidence type="ECO:0000256" key="3">
    <source>
        <dbReference type="PROSITE-ProRule" id="PRU00023"/>
    </source>
</evidence>
<keyword evidence="1" id="KW-0677">Repeat</keyword>
<feature type="region of interest" description="Disordered" evidence="4">
    <location>
        <begin position="714"/>
        <end position="736"/>
    </location>
</feature>
<dbReference type="Gene3D" id="1.20.58.340">
    <property type="entry name" value="Magnesium transport protein CorA, transmembrane region"/>
    <property type="match status" value="1"/>
</dbReference>
<dbReference type="OrthoDB" id="341259at2759"/>
<dbReference type="PROSITE" id="PS50297">
    <property type="entry name" value="ANK_REP_REGION"/>
    <property type="match status" value="1"/>
</dbReference>
<evidence type="ECO:0000313" key="7">
    <source>
        <dbReference type="Proteomes" id="UP000001610"/>
    </source>
</evidence>
<dbReference type="AlphaFoldDB" id="G3JCJ6"/>
<dbReference type="PROSITE" id="PS50088">
    <property type="entry name" value="ANK_REPEAT"/>
    <property type="match status" value="1"/>
</dbReference>
<evidence type="ECO:0000256" key="2">
    <source>
        <dbReference type="ARBA" id="ARBA00023043"/>
    </source>
</evidence>
<dbReference type="InterPro" id="IPR036770">
    <property type="entry name" value="Ankyrin_rpt-contain_sf"/>
</dbReference>
<dbReference type="KEGG" id="cmt:CCM_02077"/>
<protein>
    <submittedName>
        <fullName evidence="6">Ankyrin repeat protein</fullName>
    </submittedName>
</protein>
<proteinExistence type="predicted"/>
<keyword evidence="5" id="KW-0472">Membrane</keyword>
<keyword evidence="5" id="KW-0812">Transmembrane</keyword>
<dbReference type="GO" id="GO:0016020">
    <property type="term" value="C:membrane"/>
    <property type="evidence" value="ECO:0007669"/>
    <property type="project" value="InterPro"/>
</dbReference>
<dbReference type="Pfam" id="PF01544">
    <property type="entry name" value="CorA"/>
    <property type="match status" value="1"/>
</dbReference>
<dbReference type="InterPro" id="IPR002110">
    <property type="entry name" value="Ankyrin_rpt"/>
</dbReference>
<keyword evidence="2 3" id="KW-0040">ANK repeat</keyword>
<dbReference type="HOGENOM" id="CLU_284538_0_0_1"/>
<dbReference type="OMA" id="HETHESA"/>
<dbReference type="SMART" id="SM00248">
    <property type="entry name" value="ANK"/>
    <property type="match status" value="6"/>
</dbReference>
<evidence type="ECO:0000256" key="1">
    <source>
        <dbReference type="ARBA" id="ARBA00022737"/>
    </source>
</evidence>
<dbReference type="Gene3D" id="1.25.40.20">
    <property type="entry name" value="Ankyrin repeat-containing domain"/>
    <property type="match status" value="2"/>
</dbReference>
<name>G3JCJ6_CORMM</name>
<gene>
    <name evidence="6" type="ORF">CCM_02077</name>
</gene>
<keyword evidence="5" id="KW-1133">Transmembrane helix</keyword>
<dbReference type="VEuPathDB" id="FungiDB:CCM_02077"/>
<dbReference type="Pfam" id="PF12796">
    <property type="entry name" value="Ank_2"/>
    <property type="match status" value="1"/>
</dbReference>